<gene>
    <name evidence="1" type="ORF">K469DRAFT_812459</name>
</gene>
<dbReference type="InterPro" id="IPR053024">
    <property type="entry name" value="Fungal_surface_NADase"/>
</dbReference>
<proteinExistence type="predicted"/>
<evidence type="ECO:0000313" key="2">
    <source>
        <dbReference type="Proteomes" id="UP000800200"/>
    </source>
</evidence>
<name>A0A6A6DBE7_9PEZI</name>
<dbReference type="AlphaFoldDB" id="A0A6A6DBE7"/>
<dbReference type="EMBL" id="ML994701">
    <property type="protein sequence ID" value="KAF2176771.1"/>
    <property type="molecule type" value="Genomic_DNA"/>
</dbReference>
<sequence>PDINPNNYPSFCTGINVSSDPSIYVCRDLGFGQMTLATGLPLEGVAGIDSNYHRFACMCPGNLLATYNDRNPRQYVSPPFQDFYLSTTGQPIAQNMTLPVGTFLDCFISEYGTFMSPAGGTICPESASTHESECRPWNSISVQLRGVSGQ</sequence>
<dbReference type="PANTHER" id="PTHR42059:SF1">
    <property type="entry name" value="TNT DOMAIN-CONTAINING PROTEIN"/>
    <property type="match status" value="1"/>
</dbReference>
<feature type="non-terminal residue" evidence="1">
    <location>
        <position position="1"/>
    </location>
</feature>
<keyword evidence="2" id="KW-1185">Reference proteome</keyword>
<dbReference type="Proteomes" id="UP000800200">
    <property type="component" value="Unassembled WGS sequence"/>
</dbReference>
<dbReference type="PANTHER" id="PTHR42059">
    <property type="entry name" value="TNT DOMAIN-CONTAINING PROTEIN"/>
    <property type="match status" value="1"/>
</dbReference>
<protein>
    <submittedName>
        <fullName evidence="1">Uncharacterized protein</fullName>
    </submittedName>
</protein>
<accession>A0A6A6DBE7</accession>
<reference evidence="1" key="1">
    <citation type="journal article" date="2020" name="Stud. Mycol.">
        <title>101 Dothideomycetes genomes: a test case for predicting lifestyles and emergence of pathogens.</title>
        <authorList>
            <person name="Haridas S."/>
            <person name="Albert R."/>
            <person name="Binder M."/>
            <person name="Bloem J."/>
            <person name="Labutti K."/>
            <person name="Salamov A."/>
            <person name="Andreopoulos B."/>
            <person name="Baker S."/>
            <person name="Barry K."/>
            <person name="Bills G."/>
            <person name="Bluhm B."/>
            <person name="Cannon C."/>
            <person name="Castanera R."/>
            <person name="Culley D."/>
            <person name="Daum C."/>
            <person name="Ezra D."/>
            <person name="Gonzalez J."/>
            <person name="Henrissat B."/>
            <person name="Kuo A."/>
            <person name="Liang C."/>
            <person name="Lipzen A."/>
            <person name="Lutzoni F."/>
            <person name="Magnuson J."/>
            <person name="Mondo S."/>
            <person name="Nolan M."/>
            <person name="Ohm R."/>
            <person name="Pangilinan J."/>
            <person name="Park H.-J."/>
            <person name="Ramirez L."/>
            <person name="Alfaro M."/>
            <person name="Sun H."/>
            <person name="Tritt A."/>
            <person name="Yoshinaga Y."/>
            <person name="Zwiers L.-H."/>
            <person name="Turgeon B."/>
            <person name="Goodwin S."/>
            <person name="Spatafora J."/>
            <person name="Crous P."/>
            <person name="Grigoriev I."/>
        </authorList>
    </citation>
    <scope>NUCLEOTIDE SEQUENCE</scope>
    <source>
        <strain evidence="1">CBS 207.26</strain>
    </source>
</reference>
<dbReference type="OrthoDB" id="2923349at2759"/>
<evidence type="ECO:0000313" key="1">
    <source>
        <dbReference type="EMBL" id="KAF2176771.1"/>
    </source>
</evidence>
<organism evidence="1 2">
    <name type="scientific">Zopfia rhizophila CBS 207.26</name>
    <dbReference type="NCBI Taxonomy" id="1314779"/>
    <lineage>
        <taxon>Eukaryota</taxon>
        <taxon>Fungi</taxon>
        <taxon>Dikarya</taxon>
        <taxon>Ascomycota</taxon>
        <taxon>Pezizomycotina</taxon>
        <taxon>Dothideomycetes</taxon>
        <taxon>Dothideomycetes incertae sedis</taxon>
        <taxon>Zopfiaceae</taxon>
        <taxon>Zopfia</taxon>
    </lineage>
</organism>